<feature type="region of interest" description="Disordered" evidence="1">
    <location>
        <begin position="23"/>
        <end position="43"/>
    </location>
</feature>
<evidence type="ECO:0000256" key="1">
    <source>
        <dbReference type="SAM" id="MobiDB-lite"/>
    </source>
</evidence>
<name>A0A2L2LHC8_AGRTU</name>
<organism evidence="2 3">
    <name type="scientific">Agrobacterium tumefaciens</name>
    <dbReference type="NCBI Taxonomy" id="358"/>
    <lineage>
        <taxon>Bacteria</taxon>
        <taxon>Pseudomonadati</taxon>
        <taxon>Pseudomonadota</taxon>
        <taxon>Alphaproteobacteria</taxon>
        <taxon>Hyphomicrobiales</taxon>
        <taxon>Rhizobiaceae</taxon>
        <taxon>Rhizobium/Agrobacterium group</taxon>
        <taxon>Agrobacterium</taxon>
        <taxon>Agrobacterium tumefaciens complex</taxon>
    </lineage>
</organism>
<dbReference type="EMBL" id="CP026925">
    <property type="protein sequence ID" value="AVH43732.1"/>
    <property type="molecule type" value="Genomic_DNA"/>
</dbReference>
<sequence length="43" mass="4759">MRHSHKVAQYLYQKREGLGFLSLASMTQPPENTGTTLAGGLRI</sequence>
<dbReference type="Proteomes" id="UP000237717">
    <property type="component" value="Chromosome II"/>
</dbReference>
<feature type="compositionally biased region" description="Polar residues" evidence="1">
    <location>
        <begin position="24"/>
        <end position="36"/>
    </location>
</feature>
<evidence type="ECO:0000313" key="2">
    <source>
        <dbReference type="EMBL" id="AVH43732.1"/>
    </source>
</evidence>
<accession>A0A2L2LHC8</accession>
<dbReference type="AlphaFoldDB" id="A0A2L2LHC8"/>
<proteinExistence type="predicted"/>
<reference evidence="2 3" key="1">
    <citation type="submission" date="2018-02" db="EMBL/GenBank/DDBJ databases">
        <title>Complete genome sequence of Agrobacterium tumefaciens 1D1609.</title>
        <authorList>
            <person name="Cho S.-T."/>
            <person name="Haryono M."/>
            <person name="Chang H.-H."/>
            <person name="Santos M.N."/>
            <person name="Lai E.-M."/>
            <person name="Kuo C.-H."/>
        </authorList>
    </citation>
    <scope>NUCLEOTIDE SEQUENCE [LARGE SCALE GENOMIC DNA]</scope>
    <source>
        <strain evidence="2 3">1D1609</strain>
    </source>
</reference>
<gene>
    <name evidence="2" type="ORF">At1D1609_36790</name>
</gene>
<evidence type="ECO:0000313" key="3">
    <source>
        <dbReference type="Proteomes" id="UP000237717"/>
    </source>
</evidence>
<protein>
    <submittedName>
        <fullName evidence="2">Uncharacterized protein</fullName>
    </submittedName>
</protein>